<feature type="region of interest" description="Disordered" evidence="1">
    <location>
        <begin position="1"/>
        <end position="26"/>
    </location>
</feature>
<dbReference type="EMBL" id="JBDJPC010000013">
    <property type="protein sequence ID" value="KAL1488995.1"/>
    <property type="molecule type" value="Genomic_DNA"/>
</dbReference>
<feature type="compositionally biased region" description="Basic and acidic residues" evidence="1">
    <location>
        <begin position="1"/>
        <end position="10"/>
    </location>
</feature>
<dbReference type="Proteomes" id="UP001566132">
    <property type="component" value="Unassembled WGS sequence"/>
</dbReference>
<evidence type="ECO:0000313" key="2">
    <source>
        <dbReference type="EMBL" id="KAL1488995.1"/>
    </source>
</evidence>
<name>A0ABD1E3T3_HYPHA</name>
<evidence type="ECO:0000313" key="3">
    <source>
        <dbReference type="Proteomes" id="UP001566132"/>
    </source>
</evidence>
<dbReference type="AlphaFoldDB" id="A0ABD1E3T3"/>
<reference evidence="2 3" key="1">
    <citation type="submission" date="2024-05" db="EMBL/GenBank/DDBJ databases">
        <title>Genetic variation in Jamaican populations of the coffee berry borer (Hypothenemus hampei).</title>
        <authorList>
            <person name="Errbii M."/>
            <person name="Myrie A."/>
        </authorList>
    </citation>
    <scope>NUCLEOTIDE SEQUENCE [LARGE SCALE GENOMIC DNA]</scope>
    <source>
        <strain evidence="2">JA-Hopewell-2020-01-JO</strain>
        <tissue evidence="2">Whole body</tissue>
    </source>
</reference>
<proteinExistence type="predicted"/>
<gene>
    <name evidence="2" type="ORF">ABEB36_014774</name>
</gene>
<keyword evidence="3" id="KW-1185">Reference proteome</keyword>
<accession>A0ABD1E3T3</accession>
<sequence length="91" mass="10926">MSELLEKQHDVVTQASDTEENKENFSKRRKIRAARVDTKKECPRELRSRLIDCEARLRVKKIKEAIRQQDELHKKRMAVLDSEKKYWETKA</sequence>
<organism evidence="2 3">
    <name type="scientific">Hypothenemus hampei</name>
    <name type="common">Coffee berry borer</name>
    <dbReference type="NCBI Taxonomy" id="57062"/>
    <lineage>
        <taxon>Eukaryota</taxon>
        <taxon>Metazoa</taxon>
        <taxon>Ecdysozoa</taxon>
        <taxon>Arthropoda</taxon>
        <taxon>Hexapoda</taxon>
        <taxon>Insecta</taxon>
        <taxon>Pterygota</taxon>
        <taxon>Neoptera</taxon>
        <taxon>Endopterygota</taxon>
        <taxon>Coleoptera</taxon>
        <taxon>Polyphaga</taxon>
        <taxon>Cucujiformia</taxon>
        <taxon>Curculionidae</taxon>
        <taxon>Scolytinae</taxon>
        <taxon>Hypothenemus</taxon>
    </lineage>
</organism>
<comment type="caution">
    <text evidence="2">The sequence shown here is derived from an EMBL/GenBank/DDBJ whole genome shotgun (WGS) entry which is preliminary data.</text>
</comment>
<evidence type="ECO:0000256" key="1">
    <source>
        <dbReference type="SAM" id="MobiDB-lite"/>
    </source>
</evidence>
<protein>
    <submittedName>
        <fullName evidence="2">Uncharacterized protein</fullName>
    </submittedName>
</protein>